<dbReference type="InterPro" id="IPR036271">
    <property type="entry name" value="Tet_transcr_reg_TetR-rel_C_sf"/>
</dbReference>
<dbReference type="PRINTS" id="PR00455">
    <property type="entry name" value="HTHTETR"/>
</dbReference>
<dbReference type="PANTHER" id="PTHR30055">
    <property type="entry name" value="HTH-TYPE TRANSCRIPTIONAL REGULATOR RUTR"/>
    <property type="match status" value="1"/>
</dbReference>
<protein>
    <submittedName>
        <fullName evidence="7">TetR family transcriptional regulator</fullName>
    </submittedName>
</protein>
<evidence type="ECO:0000313" key="7">
    <source>
        <dbReference type="EMBL" id="TQJ02428.1"/>
    </source>
</evidence>
<evidence type="ECO:0000259" key="6">
    <source>
        <dbReference type="PROSITE" id="PS50977"/>
    </source>
</evidence>
<dbReference type="OrthoDB" id="4550691at2"/>
<dbReference type="AlphaFoldDB" id="A0A542DH47"/>
<evidence type="ECO:0000256" key="1">
    <source>
        <dbReference type="ARBA" id="ARBA00023015"/>
    </source>
</evidence>
<dbReference type="InterPro" id="IPR050109">
    <property type="entry name" value="HTH-type_TetR-like_transc_reg"/>
</dbReference>
<name>A0A542DH47_AMYCI</name>
<reference evidence="7 8" key="1">
    <citation type="submission" date="2019-06" db="EMBL/GenBank/DDBJ databases">
        <title>Sequencing the genomes of 1000 actinobacteria strains.</title>
        <authorList>
            <person name="Klenk H.-P."/>
        </authorList>
    </citation>
    <scope>NUCLEOTIDE SEQUENCE [LARGE SCALE GENOMIC DNA]</scope>
    <source>
        <strain evidence="7 8">DSM 45679</strain>
    </source>
</reference>
<dbReference type="Proteomes" id="UP000320876">
    <property type="component" value="Unassembled WGS sequence"/>
</dbReference>
<evidence type="ECO:0000256" key="4">
    <source>
        <dbReference type="PROSITE-ProRule" id="PRU00335"/>
    </source>
</evidence>
<evidence type="ECO:0000256" key="5">
    <source>
        <dbReference type="SAM" id="MobiDB-lite"/>
    </source>
</evidence>
<keyword evidence="2 4" id="KW-0238">DNA-binding</keyword>
<evidence type="ECO:0000313" key="8">
    <source>
        <dbReference type="Proteomes" id="UP000320876"/>
    </source>
</evidence>
<dbReference type="Pfam" id="PF00440">
    <property type="entry name" value="TetR_N"/>
    <property type="match status" value="1"/>
</dbReference>
<dbReference type="InterPro" id="IPR001647">
    <property type="entry name" value="HTH_TetR"/>
</dbReference>
<dbReference type="SUPFAM" id="SSF48498">
    <property type="entry name" value="Tetracyclin repressor-like, C-terminal domain"/>
    <property type="match status" value="1"/>
</dbReference>
<dbReference type="Gene3D" id="1.10.357.10">
    <property type="entry name" value="Tetracycline Repressor, domain 2"/>
    <property type="match status" value="1"/>
</dbReference>
<proteinExistence type="predicted"/>
<dbReference type="SUPFAM" id="SSF46689">
    <property type="entry name" value="Homeodomain-like"/>
    <property type="match status" value="1"/>
</dbReference>
<feature type="region of interest" description="Disordered" evidence="5">
    <location>
        <begin position="1"/>
        <end position="20"/>
    </location>
</feature>
<feature type="DNA-binding region" description="H-T-H motif" evidence="4">
    <location>
        <begin position="42"/>
        <end position="61"/>
    </location>
</feature>
<evidence type="ECO:0000256" key="2">
    <source>
        <dbReference type="ARBA" id="ARBA00023125"/>
    </source>
</evidence>
<organism evidence="7 8">
    <name type="scientific">Amycolatopsis cihanbeyliensis</name>
    <dbReference type="NCBI Taxonomy" id="1128664"/>
    <lineage>
        <taxon>Bacteria</taxon>
        <taxon>Bacillati</taxon>
        <taxon>Actinomycetota</taxon>
        <taxon>Actinomycetes</taxon>
        <taxon>Pseudonocardiales</taxon>
        <taxon>Pseudonocardiaceae</taxon>
        <taxon>Amycolatopsis</taxon>
    </lineage>
</organism>
<evidence type="ECO:0000256" key="3">
    <source>
        <dbReference type="ARBA" id="ARBA00023163"/>
    </source>
</evidence>
<dbReference type="GO" id="GO:0003700">
    <property type="term" value="F:DNA-binding transcription factor activity"/>
    <property type="evidence" value="ECO:0007669"/>
    <property type="project" value="TreeGrafter"/>
</dbReference>
<gene>
    <name evidence="7" type="ORF">FB471_2157</name>
</gene>
<dbReference type="PANTHER" id="PTHR30055:SF234">
    <property type="entry name" value="HTH-TYPE TRANSCRIPTIONAL REGULATOR BETI"/>
    <property type="match status" value="1"/>
</dbReference>
<accession>A0A542DH47</accession>
<dbReference type="PROSITE" id="PS50977">
    <property type="entry name" value="HTH_TETR_2"/>
    <property type="match status" value="1"/>
</dbReference>
<sequence>MAETTQRRNRPYAPRKAPAERREQLLDAALEIIVEQGIHKVSIDSVARRAGVTRPVVYGLFDDTNALLRASLDREEQAINAQLAEVMPATEHSDSAEAAIASLDGFLRAVLAAPDRWRAAFMLVDSSTPVFRERVERNRRTLIETLENLLQPIATNAPDTDIALLARGLYALLWEAGRLVLAEPDHFPPERITAFATNLIHANFTID</sequence>
<dbReference type="RefSeq" id="WP_141997412.1">
    <property type="nucleotide sequence ID" value="NZ_VFML01000001.1"/>
</dbReference>
<dbReference type="GO" id="GO:0000976">
    <property type="term" value="F:transcription cis-regulatory region binding"/>
    <property type="evidence" value="ECO:0007669"/>
    <property type="project" value="TreeGrafter"/>
</dbReference>
<feature type="domain" description="HTH tetR-type" evidence="6">
    <location>
        <begin position="19"/>
        <end position="79"/>
    </location>
</feature>
<comment type="caution">
    <text evidence="7">The sequence shown here is derived from an EMBL/GenBank/DDBJ whole genome shotgun (WGS) entry which is preliminary data.</text>
</comment>
<keyword evidence="8" id="KW-1185">Reference proteome</keyword>
<keyword evidence="3" id="KW-0804">Transcription</keyword>
<dbReference type="InterPro" id="IPR009057">
    <property type="entry name" value="Homeodomain-like_sf"/>
</dbReference>
<keyword evidence="1" id="KW-0805">Transcription regulation</keyword>
<dbReference type="EMBL" id="VFML01000001">
    <property type="protein sequence ID" value="TQJ02428.1"/>
    <property type="molecule type" value="Genomic_DNA"/>
</dbReference>